<keyword evidence="3" id="KW-1185">Reference proteome</keyword>
<dbReference type="AlphaFoldDB" id="A0A7X8XTZ3"/>
<evidence type="ECO:0000256" key="1">
    <source>
        <dbReference type="SAM" id="MobiDB-lite"/>
    </source>
</evidence>
<reference evidence="2 3" key="1">
    <citation type="submission" date="2020-04" db="EMBL/GenBank/DDBJ databases">
        <title>Flammeovirga sp. SR4, a novel species isolated from seawater.</title>
        <authorList>
            <person name="Wang X."/>
        </authorList>
    </citation>
    <scope>NUCLEOTIDE SEQUENCE [LARGE SCALE GENOMIC DNA]</scope>
    <source>
        <strain evidence="2 3">SR4</strain>
    </source>
</reference>
<protein>
    <submittedName>
        <fullName evidence="2">Uncharacterized protein</fullName>
    </submittedName>
</protein>
<accession>A0A7X8XTZ3</accession>
<sequence>MMKNLGNLYPKNSPQAELNRKKTTLLDQGWNEPDQDYMGRLKKMLQDSQRYIDKLHKTVYDKNRKLDDMQNHIYFLEDELYHIQNGGLPPQEGENYEQETSQKTDQNEETQEHLTY</sequence>
<comment type="caution">
    <text evidence="2">The sequence shown here is derived from an EMBL/GenBank/DDBJ whole genome shotgun (WGS) entry which is preliminary data.</text>
</comment>
<evidence type="ECO:0000313" key="3">
    <source>
        <dbReference type="Proteomes" id="UP000585050"/>
    </source>
</evidence>
<dbReference type="Proteomes" id="UP000585050">
    <property type="component" value="Unassembled WGS sequence"/>
</dbReference>
<feature type="compositionally biased region" description="Basic and acidic residues" evidence="1">
    <location>
        <begin position="100"/>
        <end position="116"/>
    </location>
</feature>
<dbReference type="RefSeq" id="WP_168880295.1">
    <property type="nucleotide sequence ID" value="NZ_JABAIL010000001.1"/>
</dbReference>
<proteinExistence type="predicted"/>
<feature type="region of interest" description="Disordered" evidence="1">
    <location>
        <begin position="1"/>
        <end position="31"/>
    </location>
</feature>
<dbReference type="EMBL" id="JABAIL010000001">
    <property type="protein sequence ID" value="NLR89600.1"/>
    <property type="molecule type" value="Genomic_DNA"/>
</dbReference>
<gene>
    <name evidence="2" type="ORF">HGP29_00175</name>
</gene>
<organism evidence="2 3">
    <name type="scientific">Flammeovirga agarivorans</name>
    <dbReference type="NCBI Taxonomy" id="2726742"/>
    <lineage>
        <taxon>Bacteria</taxon>
        <taxon>Pseudomonadati</taxon>
        <taxon>Bacteroidota</taxon>
        <taxon>Cytophagia</taxon>
        <taxon>Cytophagales</taxon>
        <taxon>Flammeovirgaceae</taxon>
        <taxon>Flammeovirga</taxon>
    </lineage>
</organism>
<evidence type="ECO:0000313" key="2">
    <source>
        <dbReference type="EMBL" id="NLR89600.1"/>
    </source>
</evidence>
<feature type="region of interest" description="Disordered" evidence="1">
    <location>
        <begin position="84"/>
        <end position="116"/>
    </location>
</feature>
<name>A0A7X8XTZ3_9BACT</name>